<protein>
    <submittedName>
        <fullName evidence="2">Putative RNA-binding protein</fullName>
    </submittedName>
</protein>
<sequence>MGKLSMENNEASGSSSSVDSNMLGSKMHPYLRNLMVLGLSFRVDPECWMCPTKPVKDITPAPPPSVAMAKVTDKKKTNKKSLGTIYEEGSPEPANGDDDGALALSETGLGLSLNTDGVLKAWCGRGSAFADGNGPDLPLSPTHVVGRVLPAPWPLPTLVVVTEGAATSQRMSVAIPLEQSITPVLQDFMNLNIFYLPVYYYGVLREVTGEKIFLSLALIYQEFDAPIAATTASGEQVALHHGFFMENGEPTKTDQMEHNDGHTPLTNISNTITIADENGLKSLGPNVDAKERKRQRERERYAAMPIEKTRKVESVVKFNTSYLVLQAMAMWGNDRRMKFVGDAKILQINFVIDLLSYEDNSCRYAIPTNIQQRLIDIAKKD</sequence>
<feature type="region of interest" description="Disordered" evidence="1">
    <location>
        <begin position="1"/>
        <end position="22"/>
    </location>
</feature>
<accession>A0A1D6LUP4</accession>
<gene>
    <name evidence="2" type="ORF">ZEAMMB73_Zm00001d037121</name>
</gene>
<reference evidence="2" key="1">
    <citation type="submission" date="2015-12" db="EMBL/GenBank/DDBJ databases">
        <title>Update maize B73 reference genome by single molecule sequencing technologies.</title>
        <authorList>
            <consortium name="Maize Genome Sequencing Project"/>
            <person name="Ware D."/>
        </authorList>
    </citation>
    <scope>NUCLEOTIDE SEQUENCE</scope>
    <source>
        <tissue evidence="2">Seedling</tissue>
    </source>
</reference>
<dbReference type="eggNOG" id="KOG1601">
    <property type="taxonomic scope" value="Eukaryota"/>
</dbReference>
<proteinExistence type="predicted"/>
<evidence type="ECO:0000313" key="2">
    <source>
        <dbReference type="EMBL" id="AQK83046.1"/>
    </source>
</evidence>
<dbReference type="InParanoid" id="A0A1D6LUP4"/>
<name>A0A1D6LUP4_MAIZE</name>
<organism evidence="2">
    <name type="scientific">Zea mays</name>
    <name type="common">Maize</name>
    <dbReference type="NCBI Taxonomy" id="4577"/>
    <lineage>
        <taxon>Eukaryota</taxon>
        <taxon>Viridiplantae</taxon>
        <taxon>Streptophyta</taxon>
        <taxon>Embryophyta</taxon>
        <taxon>Tracheophyta</taxon>
        <taxon>Spermatophyta</taxon>
        <taxon>Magnoliopsida</taxon>
        <taxon>Liliopsida</taxon>
        <taxon>Poales</taxon>
        <taxon>Poaceae</taxon>
        <taxon>PACMAD clade</taxon>
        <taxon>Panicoideae</taxon>
        <taxon>Andropogonodae</taxon>
        <taxon>Andropogoneae</taxon>
        <taxon>Tripsacinae</taxon>
        <taxon>Zea</taxon>
    </lineage>
</organism>
<evidence type="ECO:0000256" key="1">
    <source>
        <dbReference type="SAM" id="MobiDB-lite"/>
    </source>
</evidence>
<dbReference type="AlphaFoldDB" id="A0A1D6LUP4"/>
<dbReference type="ExpressionAtlas" id="A0A1D6LUP4">
    <property type="expression patterns" value="baseline"/>
</dbReference>
<dbReference type="EMBL" id="CM000782">
    <property type="protein sequence ID" value="AQK83046.1"/>
    <property type="molecule type" value="Genomic_DNA"/>
</dbReference>
<dbReference type="PaxDb" id="4577-GRMZM2G091724_P02"/>